<dbReference type="SMART" id="SM00657">
    <property type="entry name" value="RPOL4c"/>
    <property type="match status" value="1"/>
</dbReference>
<evidence type="ECO:0000313" key="10">
    <source>
        <dbReference type="Proteomes" id="UP000053201"/>
    </source>
</evidence>
<dbReference type="FunCoup" id="A0A0L0HVZ3">
    <property type="interactions" value="97"/>
</dbReference>
<evidence type="ECO:0000256" key="7">
    <source>
        <dbReference type="SAM" id="MobiDB-lite"/>
    </source>
</evidence>
<dbReference type="OMA" id="VMIINLR"/>
<dbReference type="InterPro" id="IPR006590">
    <property type="entry name" value="RNA_pol_Rpb4/RPC9_core"/>
</dbReference>
<evidence type="ECO:0000256" key="1">
    <source>
        <dbReference type="ARBA" id="ARBA00004123"/>
    </source>
</evidence>
<dbReference type="GeneID" id="27684430"/>
<sequence>MEVLELRAAHLSNFEVLTFLSELDVQKLEEPPAFGGIGDSDKSLMDLHTIEQEVIKYLKSTPCVAQSSTQVQQFKEALQRYDITKAEKLMLLNIRPRSIAELNPLIEDIDDRLSQDQQEDLVGLIQQLLPYEEPLLDAADEGEATPADPMDTENATA</sequence>
<dbReference type="VEuPathDB" id="FungiDB:SPPG_00721"/>
<comment type="subcellular location">
    <subcellularLocation>
        <location evidence="1">Nucleus</location>
    </subcellularLocation>
</comment>
<evidence type="ECO:0000256" key="2">
    <source>
        <dbReference type="ARBA" id="ARBA00006898"/>
    </source>
</evidence>
<evidence type="ECO:0000256" key="4">
    <source>
        <dbReference type="ARBA" id="ARBA00022478"/>
    </source>
</evidence>
<keyword evidence="6" id="KW-0539">Nucleus</keyword>
<dbReference type="AlphaFoldDB" id="A0A0L0HVZ3"/>
<evidence type="ECO:0000256" key="5">
    <source>
        <dbReference type="ARBA" id="ARBA00023163"/>
    </source>
</evidence>
<evidence type="ECO:0000259" key="8">
    <source>
        <dbReference type="SMART" id="SM00657"/>
    </source>
</evidence>
<dbReference type="eggNOG" id="KOG4168">
    <property type="taxonomic scope" value="Eukaryota"/>
</dbReference>
<dbReference type="GO" id="GO:0000166">
    <property type="term" value="F:nucleotide binding"/>
    <property type="evidence" value="ECO:0007669"/>
    <property type="project" value="InterPro"/>
</dbReference>
<dbReference type="InterPro" id="IPR038324">
    <property type="entry name" value="Rpb4/RPC9_sf"/>
</dbReference>
<dbReference type="STRING" id="645134.A0A0L0HVZ3"/>
<name>A0A0L0HVZ3_SPIPD</name>
<dbReference type="Proteomes" id="UP000053201">
    <property type="component" value="Unassembled WGS sequence"/>
</dbReference>
<protein>
    <recommendedName>
        <fullName evidence="3">DNA-directed RNA polymerase III subunit RPC9</fullName>
    </recommendedName>
</protein>
<dbReference type="PANTHER" id="PTHR15561">
    <property type="entry name" value="CALCITONIN GENE-RELATED PEPTIDE-RECEPTOR COMPONENT PROTEIN"/>
    <property type="match status" value="1"/>
</dbReference>
<dbReference type="InterPro" id="IPR038846">
    <property type="entry name" value="RPC9"/>
</dbReference>
<evidence type="ECO:0000256" key="3">
    <source>
        <dbReference type="ARBA" id="ARBA00016672"/>
    </source>
</evidence>
<accession>A0A0L0HVZ3</accession>
<dbReference type="SUPFAM" id="SSF47819">
    <property type="entry name" value="HRDC-like"/>
    <property type="match status" value="1"/>
</dbReference>
<dbReference type="InParanoid" id="A0A0L0HVZ3"/>
<organism evidence="9 10">
    <name type="scientific">Spizellomyces punctatus (strain DAOM BR117)</name>
    <dbReference type="NCBI Taxonomy" id="645134"/>
    <lineage>
        <taxon>Eukaryota</taxon>
        <taxon>Fungi</taxon>
        <taxon>Fungi incertae sedis</taxon>
        <taxon>Chytridiomycota</taxon>
        <taxon>Chytridiomycota incertae sedis</taxon>
        <taxon>Chytridiomycetes</taxon>
        <taxon>Spizellomycetales</taxon>
        <taxon>Spizellomycetaceae</taxon>
        <taxon>Spizellomyces</taxon>
    </lineage>
</organism>
<evidence type="ECO:0000256" key="6">
    <source>
        <dbReference type="ARBA" id="ARBA00023242"/>
    </source>
</evidence>
<keyword evidence="10" id="KW-1185">Reference proteome</keyword>
<comment type="similarity">
    <text evidence="2">Belongs to the eukaryotic RPC9 RNA polymerase subunit family.</text>
</comment>
<dbReference type="InterPro" id="IPR005574">
    <property type="entry name" value="Rpb4/RPC9"/>
</dbReference>
<feature type="region of interest" description="Disordered" evidence="7">
    <location>
        <begin position="135"/>
        <end position="157"/>
    </location>
</feature>
<dbReference type="OrthoDB" id="1746530at2759"/>
<reference evidence="9 10" key="1">
    <citation type="submission" date="2009-08" db="EMBL/GenBank/DDBJ databases">
        <title>The Genome Sequence of Spizellomyces punctatus strain DAOM BR117.</title>
        <authorList>
            <consortium name="The Broad Institute Genome Sequencing Platform"/>
            <person name="Russ C."/>
            <person name="Cuomo C."/>
            <person name="Shea T."/>
            <person name="Young S.K."/>
            <person name="Zeng Q."/>
            <person name="Koehrsen M."/>
            <person name="Haas B."/>
            <person name="Borodovsky M."/>
            <person name="Guigo R."/>
            <person name="Alvarado L."/>
            <person name="Berlin A."/>
            <person name="Bochicchio J."/>
            <person name="Borenstein D."/>
            <person name="Chapman S."/>
            <person name="Chen Z."/>
            <person name="Engels R."/>
            <person name="Freedman E."/>
            <person name="Gellesch M."/>
            <person name="Goldberg J."/>
            <person name="Griggs A."/>
            <person name="Gujja S."/>
            <person name="Heiman D."/>
            <person name="Hepburn T."/>
            <person name="Howarth C."/>
            <person name="Jen D."/>
            <person name="Larson L."/>
            <person name="Lewis B."/>
            <person name="Mehta T."/>
            <person name="Park D."/>
            <person name="Pearson M."/>
            <person name="Roberts A."/>
            <person name="Saif S."/>
            <person name="Shenoy N."/>
            <person name="Sisk P."/>
            <person name="Stolte C."/>
            <person name="Sykes S."/>
            <person name="Thomson T."/>
            <person name="Walk T."/>
            <person name="White J."/>
            <person name="Yandava C."/>
            <person name="Burger G."/>
            <person name="Gray M.W."/>
            <person name="Holland P.W.H."/>
            <person name="King N."/>
            <person name="Lang F.B.F."/>
            <person name="Roger A.J."/>
            <person name="Ruiz-Trillo I."/>
            <person name="Lander E."/>
            <person name="Nusbaum C."/>
        </authorList>
    </citation>
    <scope>NUCLEOTIDE SEQUENCE [LARGE SCALE GENOMIC DNA]</scope>
    <source>
        <strain evidence="9 10">DAOM BR117</strain>
    </source>
</reference>
<proteinExistence type="inferred from homology"/>
<feature type="domain" description="RNA polymerase Rpb4/RPC9 core" evidence="8">
    <location>
        <begin position="1"/>
        <end position="132"/>
    </location>
</feature>
<dbReference type="RefSeq" id="XP_016613083.1">
    <property type="nucleotide sequence ID" value="XM_016749048.1"/>
</dbReference>
<dbReference type="GO" id="GO:0005666">
    <property type="term" value="C:RNA polymerase III complex"/>
    <property type="evidence" value="ECO:0007669"/>
    <property type="project" value="InterPro"/>
</dbReference>
<keyword evidence="4" id="KW-0240">DNA-directed RNA polymerase</keyword>
<keyword evidence="5" id="KW-0804">Transcription</keyword>
<gene>
    <name evidence="9" type="ORF">SPPG_00721</name>
</gene>
<dbReference type="PANTHER" id="PTHR15561:SF0">
    <property type="entry name" value="DNA-DIRECTED RNA POLYMERASE III SUBUNIT RPC9"/>
    <property type="match status" value="1"/>
</dbReference>
<dbReference type="EMBL" id="KQ257450">
    <property type="protein sequence ID" value="KND05044.1"/>
    <property type="molecule type" value="Genomic_DNA"/>
</dbReference>
<dbReference type="Gene3D" id="1.20.1250.40">
    <property type="match status" value="1"/>
</dbReference>
<dbReference type="Pfam" id="PF03874">
    <property type="entry name" value="RNA_pol_Rpb4"/>
    <property type="match status" value="1"/>
</dbReference>
<evidence type="ECO:0000313" key="9">
    <source>
        <dbReference type="EMBL" id="KND05044.1"/>
    </source>
</evidence>
<dbReference type="InterPro" id="IPR010997">
    <property type="entry name" value="HRDC-like_sf"/>
</dbReference>
<dbReference type="GO" id="GO:0006384">
    <property type="term" value="P:transcription initiation at RNA polymerase III promoter"/>
    <property type="evidence" value="ECO:0007669"/>
    <property type="project" value="InterPro"/>
</dbReference>